<feature type="chain" id="PRO_5046285452" description="Carbohydrate-binding domain-containing protein" evidence="1">
    <location>
        <begin position="21"/>
        <end position="304"/>
    </location>
</feature>
<evidence type="ECO:0000259" key="2">
    <source>
        <dbReference type="Pfam" id="PF06452"/>
    </source>
</evidence>
<dbReference type="Gene3D" id="2.60.40.1190">
    <property type="match status" value="1"/>
</dbReference>
<dbReference type="SUPFAM" id="SSF49344">
    <property type="entry name" value="CBD9-like"/>
    <property type="match status" value="1"/>
</dbReference>
<feature type="signal peptide" evidence="1">
    <location>
        <begin position="1"/>
        <end position="20"/>
    </location>
</feature>
<evidence type="ECO:0000256" key="1">
    <source>
        <dbReference type="SAM" id="SignalP"/>
    </source>
</evidence>
<dbReference type="EMBL" id="JABKKJ010000023">
    <property type="protein sequence ID" value="NPE25972.1"/>
    <property type="molecule type" value="Genomic_DNA"/>
</dbReference>
<evidence type="ECO:0000313" key="4">
    <source>
        <dbReference type="Proteomes" id="UP000820977"/>
    </source>
</evidence>
<keyword evidence="1" id="KW-0732">Signal</keyword>
<keyword evidence="4" id="KW-1185">Reference proteome</keyword>
<sequence length="304" mass="34034">MKKTIILMAISLFMLSGINAQTKQLTIKKGTNLSTIDGKGDDEQWQDVDPVAIDTPFGNENASVKAWFKMYYTDDYLYVYVDVTDDVHIPVWVGKADNEKVKDVHQFYDKVEIYFDVNDNLKDGNGPAYIGTEGGGGTIAPGHYQFAPWFEEDGYDSPFLMSGLLFGSMSDQAMVCYSLREDYSGYGVEFELPLKKFLNDKGEYLSKEAFENLPQGLGFDVTVVDNDADDLGRKRVVWCSSEQEAYYNMDGCGIVRFGQSSGIENLKTDTGHAKTGICYNLLGMRVDRNKKGIIICDGKKIINK</sequence>
<dbReference type="RefSeq" id="WP_172345441.1">
    <property type="nucleotide sequence ID" value="NZ_CASYYZ010000060.1"/>
</dbReference>
<name>A0ABX2B6G6_9BACT</name>
<comment type="caution">
    <text evidence="3">The sequence shown here is derived from an EMBL/GenBank/DDBJ whole genome shotgun (WGS) entry which is preliminary data.</text>
</comment>
<gene>
    <name evidence="3" type="ORF">HPS54_10705</name>
</gene>
<accession>A0ABX2B6G6</accession>
<reference evidence="3 4" key="1">
    <citation type="submission" date="2020-05" db="EMBL/GenBank/DDBJ databases">
        <title>Distinct polysaccharide utilization as determinants for interspecies competition between intestinal Prevotella spp.</title>
        <authorList>
            <person name="Galvez E.J.C."/>
            <person name="Iljazovic A."/>
            <person name="Strowig T."/>
        </authorList>
    </citation>
    <scope>NUCLEOTIDE SEQUENCE [LARGE SCALE GENOMIC DNA]</scope>
    <source>
        <strain evidence="3 4">PCHR</strain>
    </source>
</reference>
<organism evidence="3 4">
    <name type="scientific">Xylanibacter caecicola</name>
    <dbReference type="NCBI Taxonomy" id="2736294"/>
    <lineage>
        <taxon>Bacteria</taxon>
        <taxon>Pseudomonadati</taxon>
        <taxon>Bacteroidota</taxon>
        <taxon>Bacteroidia</taxon>
        <taxon>Bacteroidales</taxon>
        <taxon>Prevotellaceae</taxon>
        <taxon>Xylanibacter</taxon>
    </lineage>
</organism>
<dbReference type="InterPro" id="IPR010502">
    <property type="entry name" value="Carb-bd_dom_fam9"/>
</dbReference>
<dbReference type="Pfam" id="PF06452">
    <property type="entry name" value="CBM9_1"/>
    <property type="match status" value="1"/>
</dbReference>
<evidence type="ECO:0000313" key="3">
    <source>
        <dbReference type="EMBL" id="NPE25972.1"/>
    </source>
</evidence>
<protein>
    <recommendedName>
        <fullName evidence="2">Carbohydrate-binding domain-containing protein</fullName>
    </recommendedName>
</protein>
<proteinExistence type="predicted"/>
<dbReference type="Proteomes" id="UP000820977">
    <property type="component" value="Unassembled WGS sequence"/>
</dbReference>
<feature type="domain" description="Carbohydrate-binding" evidence="2">
    <location>
        <begin position="36"/>
        <end position="122"/>
    </location>
</feature>